<dbReference type="PANTHER" id="PTHR37423">
    <property type="entry name" value="SOLUBLE LYTIC MUREIN TRANSGLYCOSYLASE-RELATED"/>
    <property type="match status" value="1"/>
</dbReference>
<evidence type="ECO:0000256" key="2">
    <source>
        <dbReference type="ARBA" id="ARBA00022729"/>
    </source>
</evidence>
<dbReference type="Pfam" id="PF14718">
    <property type="entry name" value="SLT_L"/>
    <property type="match status" value="1"/>
</dbReference>
<keyword evidence="2 3" id="KW-0732">Signal</keyword>
<evidence type="ECO:0008006" key="8">
    <source>
        <dbReference type="Google" id="ProtNLM"/>
    </source>
</evidence>
<dbReference type="Gene3D" id="1.10.1240.20">
    <property type="entry name" value="Lytic transglycosylase, superhelical linker domain"/>
    <property type="match status" value="1"/>
</dbReference>
<dbReference type="InterPro" id="IPR012289">
    <property type="entry name" value="Lytic_TGlycosylase_superhlx_L"/>
</dbReference>
<evidence type="ECO:0000256" key="1">
    <source>
        <dbReference type="ARBA" id="ARBA00007734"/>
    </source>
</evidence>
<keyword evidence="7" id="KW-1185">Reference proteome</keyword>
<evidence type="ECO:0000256" key="3">
    <source>
        <dbReference type="SAM" id="SignalP"/>
    </source>
</evidence>
<dbReference type="SUPFAM" id="SSF48435">
    <property type="entry name" value="Bacterial muramidases"/>
    <property type="match status" value="1"/>
</dbReference>
<protein>
    <recommendedName>
        <fullName evidence="8">Soluble lytic murein transglycosylase</fullName>
    </recommendedName>
</protein>
<gene>
    <name evidence="6" type="ORF">CWE07_08070</name>
</gene>
<evidence type="ECO:0000313" key="6">
    <source>
        <dbReference type="EMBL" id="RUO24618.1"/>
    </source>
</evidence>
<dbReference type="Gene3D" id="1.10.530.10">
    <property type="match status" value="1"/>
</dbReference>
<dbReference type="SUPFAM" id="SSF53955">
    <property type="entry name" value="Lysozyme-like"/>
    <property type="match status" value="1"/>
</dbReference>
<evidence type="ECO:0000259" key="4">
    <source>
        <dbReference type="Pfam" id="PF01464"/>
    </source>
</evidence>
<reference evidence="6 7" key="1">
    <citation type="journal article" date="2018" name="Front. Microbiol.">
        <title>Genome-Based Analysis Reveals the Taxonomy and Diversity of the Family Idiomarinaceae.</title>
        <authorList>
            <person name="Liu Y."/>
            <person name="Lai Q."/>
            <person name="Shao Z."/>
        </authorList>
    </citation>
    <scope>NUCLEOTIDE SEQUENCE [LARGE SCALE GENOMIC DNA]</scope>
    <source>
        <strain evidence="6 7">CF12-14</strain>
    </source>
</reference>
<proteinExistence type="inferred from homology"/>
<evidence type="ECO:0000259" key="5">
    <source>
        <dbReference type="Pfam" id="PF14718"/>
    </source>
</evidence>
<dbReference type="Gene3D" id="1.25.20.10">
    <property type="entry name" value="Bacterial muramidases"/>
    <property type="match status" value="1"/>
</dbReference>
<name>A0ABY0BRY8_9GAMM</name>
<comment type="caution">
    <text evidence="6">The sequence shown here is derived from an EMBL/GenBank/DDBJ whole genome shotgun (WGS) entry which is preliminary data.</text>
</comment>
<dbReference type="InterPro" id="IPR037061">
    <property type="entry name" value="Lytic_TGlycoase_superhlx_L_sf"/>
</dbReference>
<dbReference type="PANTHER" id="PTHR37423:SF5">
    <property type="entry name" value="SOLUBLE LYTIC MUREIN TRANSGLYCOSYLASE"/>
    <property type="match status" value="1"/>
</dbReference>
<dbReference type="EMBL" id="PIPK01000006">
    <property type="protein sequence ID" value="RUO24618.1"/>
    <property type="molecule type" value="Genomic_DNA"/>
</dbReference>
<sequence>MSMEQKCGTNHPILQQRLKQLFKCMRKTKLTQGIVLIASLTFSANALAESRATTAVVSPNLTELRDQFEDAERRVKRANEAEYLQLQKKFSGYPLWPYLEVEFLQNHLSLDNEAYVLNFMQTYYGSPMERQLRDAWLNFLARRNDAQRFTRDFVNRGNTQQVCRYLGYRLRLDPSEQELEQEIWPQVQARWVQANSQPRICDSVFTQWTRAGERTQDVVWQRFNAALDEGVWNIARFARSLLSDEQEAGATQLANQLIGLRQRPQRVSDWAQLPHQNPRVRHHLYRALQQLSWRDIDALVRVWPRMRDEIEFTTAQKQVIDSQIGVVLAVRNEPSARAWFESVDTTALGPAGQQWYLATLLRDRDFHTLLEFSEHMTEGSQPAYWRARALTELERHVEAEAEWTELAKLRHFYGFMAAAHLDQAPNLSRERAAATPEATQALLSRAEVQRAHEFFQLGRHFDARREWNLVRSRVSEDERVAAAILSYEWGWLDQSIREFAALGLNQDLERRFPMGFREVLEREAESNQIDPSWALAIIRRESAFQVDAVSPVGARGLMQIMPDTATYLQQSTHVGRQMRRAPDMNNPEENIQYGTRYLSELLRRNGGNWLLATASYNAGFHRVREWVPSESVPVDIWIETIPYQETRDYVKAVLTYQQIYLSLLARDDNLLQHMHSMRMDPEGGLCEYANIQVESATRLAPITTC</sequence>
<accession>A0ABY0BRY8</accession>
<comment type="similarity">
    <text evidence="1">Belongs to the transglycosylase Slt family.</text>
</comment>
<dbReference type="InterPro" id="IPR008939">
    <property type="entry name" value="Lytic_TGlycosylase_superhlx_U"/>
</dbReference>
<feature type="chain" id="PRO_5046013423" description="Soluble lytic murein transglycosylase" evidence="3">
    <location>
        <begin position="49"/>
        <end position="705"/>
    </location>
</feature>
<dbReference type="Proteomes" id="UP000287865">
    <property type="component" value="Unassembled WGS sequence"/>
</dbReference>
<dbReference type="Pfam" id="PF01464">
    <property type="entry name" value="SLT"/>
    <property type="match status" value="1"/>
</dbReference>
<dbReference type="InterPro" id="IPR023346">
    <property type="entry name" value="Lysozyme-like_dom_sf"/>
</dbReference>
<feature type="signal peptide" evidence="3">
    <location>
        <begin position="1"/>
        <end position="48"/>
    </location>
</feature>
<organism evidence="6 7">
    <name type="scientific">Aliidiomarina maris</name>
    <dbReference type="NCBI Taxonomy" id="531312"/>
    <lineage>
        <taxon>Bacteria</taxon>
        <taxon>Pseudomonadati</taxon>
        <taxon>Pseudomonadota</taxon>
        <taxon>Gammaproteobacteria</taxon>
        <taxon>Alteromonadales</taxon>
        <taxon>Idiomarinaceae</taxon>
        <taxon>Aliidiomarina</taxon>
    </lineage>
</organism>
<dbReference type="InterPro" id="IPR008258">
    <property type="entry name" value="Transglycosylase_SLT_dom_1"/>
</dbReference>
<feature type="domain" description="Transglycosylase SLT" evidence="4">
    <location>
        <begin position="521"/>
        <end position="628"/>
    </location>
</feature>
<evidence type="ECO:0000313" key="7">
    <source>
        <dbReference type="Proteomes" id="UP000287865"/>
    </source>
</evidence>
<dbReference type="CDD" id="cd13401">
    <property type="entry name" value="Slt70-like"/>
    <property type="match status" value="1"/>
</dbReference>
<feature type="domain" description="Lytic transglycosylase superhelical linker" evidence="5">
    <location>
        <begin position="445"/>
        <end position="500"/>
    </location>
</feature>